<reference evidence="1 2" key="2">
    <citation type="journal article" date="2015" name="Antonie Van Leeuwenhoek">
        <title>Ecophysiological diversity of a novel member of the genus Alteromonas, and description of Alteromonas mediterranea sp. nov.</title>
        <authorList>
            <person name="Ivanova E.P."/>
            <person name="Lopez-Perez M."/>
            <person name="Zabalos M."/>
            <person name="Nguyen S.H."/>
            <person name="Webb H.K."/>
            <person name="Ryan J."/>
            <person name="Lagutin K."/>
            <person name="Vyssotski M."/>
            <person name="Crawford R.J."/>
            <person name="Rodriguez-Valera F."/>
        </authorList>
    </citation>
    <scope>NUCLEOTIDE SEQUENCE [LARGE SCALE GENOMIC DNA]</scope>
    <source>
        <strain evidence="2">DSM 17117 / CIP 110805 / LMG 28347 / Deep ecotype</strain>
    </source>
</reference>
<evidence type="ECO:0000313" key="1">
    <source>
        <dbReference type="EMBL" id="AEA99038.1"/>
    </source>
</evidence>
<name>F2GC82_ALTMD</name>
<dbReference type="KEGG" id="amc:MADE_1014520"/>
<gene>
    <name evidence="1" type="ordered locus">MADE_1014520</name>
</gene>
<dbReference type="Proteomes" id="UP000001870">
    <property type="component" value="Chromosome"/>
</dbReference>
<dbReference type="AlphaFoldDB" id="F2GC82"/>
<sequence length="177" mass="19477">MPAPLLSVALGLAQYAPDILKLFGKDDEAKVASKVVETAIKVTGSDNEIEAKDVMAINSDYQLKFQQALLEDKWVQERIDLANVQSAREMYAKNAMGADKIADNVTKYNLPLALILFALNILAMYFLQGNSEILIALGNLTGFMLNSLLKERQDIINFHFGSSLGSKIKDLGRKPSV</sequence>
<dbReference type="HOGENOM" id="CLU_1514835_0_0_6"/>
<protein>
    <submittedName>
        <fullName evidence="1">Uncharacterized protein</fullName>
    </submittedName>
</protein>
<organism evidence="1 2">
    <name type="scientific">Alteromonas mediterranea (strain DSM 17117 / CIP 110805 / LMG 28347 / Deep ecotype)</name>
    <dbReference type="NCBI Taxonomy" id="1774373"/>
    <lineage>
        <taxon>Bacteria</taxon>
        <taxon>Pseudomonadati</taxon>
        <taxon>Pseudomonadota</taxon>
        <taxon>Gammaproteobacteria</taxon>
        <taxon>Alteromonadales</taxon>
        <taxon>Alteromonadaceae</taxon>
        <taxon>Alteromonas/Salinimonas group</taxon>
        <taxon>Alteromonas</taxon>
    </lineage>
</organism>
<dbReference type="EMBL" id="CP001103">
    <property type="protein sequence ID" value="AEA99038.1"/>
    <property type="molecule type" value="Genomic_DNA"/>
</dbReference>
<reference evidence="1 2" key="1">
    <citation type="journal article" date="2008" name="ISME J.">
        <title>Comparative genomics of two ecotypes of the marine planktonic copiotroph Alteromonas macleodii suggests alternative lifestyles associated with different kinds of particulate organic matter.</title>
        <authorList>
            <person name="Ivars-Martinez E."/>
            <person name="Martin-Cuadrado A.B."/>
            <person name="D'Auria G."/>
            <person name="Mira A."/>
            <person name="Ferriera S."/>
            <person name="Johnson J."/>
            <person name="Friedman R."/>
            <person name="Rodriguez-Valera F."/>
        </authorList>
    </citation>
    <scope>NUCLEOTIDE SEQUENCE [LARGE SCALE GENOMIC DNA]</scope>
    <source>
        <strain evidence="2">DSM 17117 / CIP 110805 / LMG 28347 / Deep ecotype</strain>
    </source>
</reference>
<dbReference type="RefSeq" id="WP_012519330.1">
    <property type="nucleotide sequence ID" value="NC_011138.3"/>
</dbReference>
<keyword evidence="2" id="KW-1185">Reference proteome</keyword>
<evidence type="ECO:0000313" key="2">
    <source>
        <dbReference type="Proteomes" id="UP000001870"/>
    </source>
</evidence>
<accession>F2GC82</accession>
<proteinExistence type="predicted"/>